<comment type="similarity">
    <text evidence="2">Belongs to the AlaDH/PNT family.</text>
</comment>
<dbReference type="GO" id="GO:0005886">
    <property type="term" value="C:plasma membrane"/>
    <property type="evidence" value="ECO:0007669"/>
    <property type="project" value="TreeGrafter"/>
</dbReference>
<keyword evidence="12" id="KW-1185">Reference proteome</keyword>
<dbReference type="InterPro" id="IPR007698">
    <property type="entry name" value="AlaDH/PNT_NAD(H)-bd"/>
</dbReference>
<dbReference type="Gene3D" id="3.40.50.720">
    <property type="entry name" value="NAD(P)-binding Rossmann-like Domain"/>
    <property type="match status" value="2"/>
</dbReference>
<dbReference type="Pfam" id="PF05222">
    <property type="entry name" value="AlaDh_PNT_N"/>
    <property type="match status" value="1"/>
</dbReference>
<evidence type="ECO:0000259" key="10">
    <source>
        <dbReference type="SMART" id="SM01003"/>
    </source>
</evidence>
<reference evidence="12" key="2">
    <citation type="submission" date="2011-02" db="EMBL/GenBank/DDBJ databases">
        <title>The complete genome of Fluviicola taffensis DSM 16823.</title>
        <authorList>
            <consortium name="US DOE Joint Genome Institute (JGI-PGF)"/>
            <person name="Lucas S."/>
            <person name="Copeland A."/>
            <person name="Lapidus A."/>
            <person name="Bruce D."/>
            <person name="Goodwin L."/>
            <person name="Pitluck S."/>
            <person name="Kyrpides N."/>
            <person name="Mavromatis K."/>
            <person name="Ivanova N."/>
            <person name="Mikhailova N."/>
            <person name="Pagani I."/>
            <person name="Chertkov O."/>
            <person name="Detter J.C."/>
            <person name="Han C."/>
            <person name="Tapia R."/>
            <person name="Land M."/>
            <person name="Hauser L."/>
            <person name="Markowitz V."/>
            <person name="Cheng J.-F."/>
            <person name="Hugenholtz P."/>
            <person name="Woyke T."/>
            <person name="Wu D."/>
            <person name="Tindall B."/>
            <person name="Pomrenke H.G."/>
            <person name="Brambilla E."/>
            <person name="Klenk H.-P."/>
            <person name="Eisen J.A."/>
        </authorList>
    </citation>
    <scope>NUCLEOTIDE SEQUENCE [LARGE SCALE GENOMIC DNA]</scope>
    <source>
        <strain evidence="12">DSM 16823 / RW262 / RW262</strain>
    </source>
</reference>
<evidence type="ECO:0000259" key="9">
    <source>
        <dbReference type="SMART" id="SM01002"/>
    </source>
</evidence>
<dbReference type="HOGENOM" id="CLU_003376_2_1_10"/>
<dbReference type="RefSeq" id="WP_013685901.1">
    <property type="nucleotide sequence ID" value="NC_015321.1"/>
</dbReference>
<dbReference type="eggNOG" id="COG3288">
    <property type="taxonomic scope" value="Bacteria"/>
</dbReference>
<keyword evidence="11" id="KW-0560">Oxidoreductase</keyword>
<dbReference type="PROSITE" id="PS00837">
    <property type="entry name" value="ALADH_PNT_2"/>
    <property type="match status" value="1"/>
</dbReference>
<keyword evidence="7" id="KW-0520">NAD</keyword>
<evidence type="ECO:0000256" key="4">
    <source>
        <dbReference type="ARBA" id="ARBA00022741"/>
    </source>
</evidence>
<dbReference type="SMART" id="SM01003">
    <property type="entry name" value="AlaDh_PNT_N"/>
    <property type="match status" value="1"/>
</dbReference>
<dbReference type="AlphaFoldDB" id="F2IAJ3"/>
<evidence type="ECO:0000256" key="2">
    <source>
        <dbReference type="ARBA" id="ARBA00005689"/>
    </source>
</evidence>
<dbReference type="InterPro" id="IPR007886">
    <property type="entry name" value="AlaDH/PNT_N"/>
</dbReference>
<dbReference type="GO" id="GO:0008750">
    <property type="term" value="F:proton-translocating NAD(P)+ transhydrogenase activity"/>
    <property type="evidence" value="ECO:0007669"/>
    <property type="project" value="UniProtKB-EC"/>
</dbReference>
<dbReference type="Pfam" id="PF01262">
    <property type="entry name" value="AlaDh_PNT_C"/>
    <property type="match status" value="1"/>
</dbReference>
<comment type="catalytic activity">
    <reaction evidence="8">
        <text>NAD(+) + NADPH + H(+)(in) = NADH + NADP(+) + H(+)(out)</text>
        <dbReference type="Rhea" id="RHEA:47992"/>
        <dbReference type="ChEBI" id="CHEBI:15378"/>
        <dbReference type="ChEBI" id="CHEBI:57540"/>
        <dbReference type="ChEBI" id="CHEBI:57783"/>
        <dbReference type="ChEBI" id="CHEBI:57945"/>
        <dbReference type="ChEBI" id="CHEBI:58349"/>
        <dbReference type="EC" id="7.1.1.1"/>
    </reaction>
</comment>
<name>F2IAJ3_FLUTR</name>
<gene>
    <name evidence="11" type="ordered locus">Fluta_1133</name>
</gene>
<dbReference type="PANTHER" id="PTHR10160:SF19">
    <property type="entry name" value="PROTON-TRANSLOCATING NAD(P)(+) TRANSHYDROGENASE"/>
    <property type="match status" value="1"/>
</dbReference>
<dbReference type="PANTHER" id="PTHR10160">
    <property type="entry name" value="NAD(P) TRANSHYDROGENASE"/>
    <property type="match status" value="1"/>
</dbReference>
<dbReference type="GO" id="GO:0050661">
    <property type="term" value="F:NADP binding"/>
    <property type="evidence" value="ECO:0007669"/>
    <property type="project" value="TreeGrafter"/>
</dbReference>
<dbReference type="EC" id="7.1.1.1" evidence="3"/>
<dbReference type="STRING" id="755732.Fluta_1133"/>
<dbReference type="InterPro" id="IPR008143">
    <property type="entry name" value="Ala_DH/PNT_CS2"/>
</dbReference>
<dbReference type="SMART" id="SM01002">
    <property type="entry name" value="AlaDh_PNT_C"/>
    <property type="match status" value="1"/>
</dbReference>
<proteinExistence type="inferred from homology"/>
<feature type="domain" description="Alanine dehydrogenase/pyridine nucleotide transhydrogenase NAD(H)-binding" evidence="9">
    <location>
        <begin position="145"/>
        <end position="309"/>
    </location>
</feature>
<evidence type="ECO:0000256" key="7">
    <source>
        <dbReference type="ARBA" id="ARBA00023027"/>
    </source>
</evidence>
<dbReference type="GO" id="GO:0016491">
    <property type="term" value="F:oxidoreductase activity"/>
    <property type="evidence" value="ECO:0007669"/>
    <property type="project" value="UniProtKB-KW"/>
</dbReference>
<protein>
    <recommendedName>
        <fullName evidence="3">proton-translocating NAD(P)(+) transhydrogenase</fullName>
        <ecNumber evidence="3">7.1.1.1</ecNumber>
    </recommendedName>
</protein>
<dbReference type="OrthoDB" id="9804592at2"/>
<sequence>MKLGILKEREEETRVSIVPAVVQRFIKELSFEVYFESGVGQKAGFSDGDYMKAGAALMGRDEILELLDIITIINPFDTPFQPNSPKTVISILNPLFRTGELGKMTHSNLTLFSLDMVPRSTKAQAMDVLSSVASISGYKAVIKAAELYGSVFPMFTTAAGTIRPAKVLIIGAGVAGLQAIATARRLGAIVHVFDVRSSAKEEVQSLGANFIEVEGAAENLNAGGYAIEQSQEFLEKQRALIDKYVSESAIVITTANIPGKRAPLLIEKSSVEKMKHGSVIIDLAAEQGGNCALTVDQQTVTHHGVRIVGDSYLSRELAETTSQLLATNYFNFLKHYVQLDTISRTDDPILTASMLIQDGELVNERILSILNEEVC</sequence>
<dbReference type="GO" id="GO:0006740">
    <property type="term" value="P:NADPH regeneration"/>
    <property type="evidence" value="ECO:0007669"/>
    <property type="project" value="TreeGrafter"/>
</dbReference>
<reference evidence="11 12" key="1">
    <citation type="journal article" date="2011" name="Stand. Genomic Sci.">
        <title>Complete genome sequence of the gliding freshwater bacterium Fluviicola taffensis type strain (RW262).</title>
        <authorList>
            <person name="Woyke T."/>
            <person name="Chertkov O."/>
            <person name="Lapidus A."/>
            <person name="Nolan M."/>
            <person name="Lucas S."/>
            <person name="Del Rio T.G."/>
            <person name="Tice H."/>
            <person name="Cheng J.F."/>
            <person name="Tapia R."/>
            <person name="Han C."/>
            <person name="Goodwin L."/>
            <person name="Pitluck S."/>
            <person name="Liolios K."/>
            <person name="Pagani I."/>
            <person name="Ivanova N."/>
            <person name="Huntemann M."/>
            <person name="Mavromatis K."/>
            <person name="Mikhailova N."/>
            <person name="Pati A."/>
            <person name="Chen A."/>
            <person name="Palaniappan K."/>
            <person name="Land M."/>
            <person name="Hauser L."/>
            <person name="Brambilla E.M."/>
            <person name="Rohde M."/>
            <person name="Mwirichia R."/>
            <person name="Sikorski J."/>
            <person name="Tindall B.J."/>
            <person name="Goker M."/>
            <person name="Bristow J."/>
            <person name="Eisen J.A."/>
            <person name="Markowitz V."/>
            <person name="Hugenholtz P."/>
            <person name="Klenk H.P."/>
            <person name="Kyrpides N.C."/>
        </authorList>
    </citation>
    <scope>NUCLEOTIDE SEQUENCE [LARGE SCALE GENOMIC DNA]</scope>
    <source>
        <strain evidence="12">DSM 16823 / RW262 / RW262</strain>
    </source>
</reference>
<dbReference type="KEGG" id="fte:Fluta_1133"/>
<evidence type="ECO:0000256" key="8">
    <source>
        <dbReference type="ARBA" id="ARBA00048202"/>
    </source>
</evidence>
<dbReference type="SUPFAM" id="SSF52283">
    <property type="entry name" value="Formate/glycerate dehydrogenase catalytic domain-like"/>
    <property type="match status" value="1"/>
</dbReference>
<dbReference type="CDD" id="cd05304">
    <property type="entry name" value="Rubrum_tdh"/>
    <property type="match status" value="1"/>
</dbReference>
<organism evidence="11 12">
    <name type="scientific">Fluviicola taffensis (strain DSM 16823 / NCIMB 13979 / RW262)</name>
    <dbReference type="NCBI Taxonomy" id="755732"/>
    <lineage>
        <taxon>Bacteria</taxon>
        <taxon>Pseudomonadati</taxon>
        <taxon>Bacteroidota</taxon>
        <taxon>Flavobacteriia</taxon>
        <taxon>Flavobacteriales</taxon>
        <taxon>Crocinitomicaceae</taxon>
        <taxon>Fluviicola</taxon>
    </lineage>
</organism>
<feature type="domain" description="Alanine dehydrogenase/pyridine nucleotide transhydrogenase N-terminal" evidence="10">
    <location>
        <begin position="4"/>
        <end position="136"/>
    </location>
</feature>
<dbReference type="InterPro" id="IPR036291">
    <property type="entry name" value="NAD(P)-bd_dom_sf"/>
</dbReference>
<evidence type="ECO:0000313" key="12">
    <source>
        <dbReference type="Proteomes" id="UP000007463"/>
    </source>
</evidence>
<evidence type="ECO:0000256" key="3">
    <source>
        <dbReference type="ARBA" id="ARBA00012943"/>
    </source>
</evidence>
<evidence type="ECO:0000256" key="5">
    <source>
        <dbReference type="ARBA" id="ARBA00022857"/>
    </source>
</evidence>
<dbReference type="SUPFAM" id="SSF51735">
    <property type="entry name" value="NAD(P)-binding Rossmann-fold domains"/>
    <property type="match status" value="1"/>
</dbReference>
<accession>F2IAJ3</accession>
<comment type="function">
    <text evidence="1">The transhydrogenation between NADH and NADP is coupled to respiration and ATP hydrolysis and functions as a proton pump across the membrane.</text>
</comment>
<evidence type="ECO:0000256" key="1">
    <source>
        <dbReference type="ARBA" id="ARBA00003943"/>
    </source>
</evidence>
<keyword evidence="4" id="KW-0547">Nucleotide-binding</keyword>
<evidence type="ECO:0000313" key="11">
    <source>
        <dbReference type="EMBL" id="AEA43129.1"/>
    </source>
</evidence>
<dbReference type="EMBL" id="CP002542">
    <property type="protein sequence ID" value="AEA43129.1"/>
    <property type="molecule type" value="Genomic_DNA"/>
</dbReference>
<keyword evidence="5" id="KW-0521">NADP</keyword>
<keyword evidence="6" id="KW-1278">Translocase</keyword>
<dbReference type="Proteomes" id="UP000007463">
    <property type="component" value="Chromosome"/>
</dbReference>
<evidence type="ECO:0000256" key="6">
    <source>
        <dbReference type="ARBA" id="ARBA00022967"/>
    </source>
</evidence>